<evidence type="ECO:0000259" key="3">
    <source>
        <dbReference type="Pfam" id="PF24243"/>
    </source>
</evidence>
<dbReference type="InterPro" id="IPR008160">
    <property type="entry name" value="Collagen"/>
</dbReference>
<dbReference type="Pfam" id="PF01391">
    <property type="entry name" value="Collagen"/>
    <property type="match status" value="1"/>
</dbReference>
<feature type="domain" description="Major tropism determinant N-terminal" evidence="2">
    <location>
        <begin position="9"/>
        <end position="46"/>
    </location>
</feature>
<dbReference type="InterPro" id="IPR050149">
    <property type="entry name" value="Collagen_superfamily"/>
</dbReference>
<protein>
    <submittedName>
        <fullName evidence="4">Hyaluronidase</fullName>
    </submittedName>
</protein>
<proteinExistence type="predicted"/>
<evidence type="ECO:0000259" key="2">
    <source>
        <dbReference type="Pfam" id="PF18454"/>
    </source>
</evidence>
<dbReference type="EMBL" id="BK015368">
    <property type="protein sequence ID" value="DAE03588.1"/>
    <property type="molecule type" value="Genomic_DNA"/>
</dbReference>
<feature type="domain" description="Minor tail protein gp31 C-terminal" evidence="3">
    <location>
        <begin position="274"/>
        <end position="296"/>
    </location>
</feature>
<feature type="region of interest" description="Disordered" evidence="1">
    <location>
        <begin position="238"/>
        <end position="263"/>
    </location>
</feature>
<dbReference type="SUPFAM" id="SSF69349">
    <property type="entry name" value="Phage fibre proteins"/>
    <property type="match status" value="1"/>
</dbReference>
<feature type="compositionally biased region" description="Low complexity" evidence="1">
    <location>
        <begin position="106"/>
        <end position="133"/>
    </location>
</feature>
<feature type="compositionally biased region" description="Polar residues" evidence="1">
    <location>
        <begin position="80"/>
        <end position="89"/>
    </location>
</feature>
<reference evidence="4" key="1">
    <citation type="journal article" date="2021" name="Proc. Natl. Acad. Sci. U.S.A.">
        <title>A Catalog of Tens of Thousands of Viruses from Human Metagenomes Reveals Hidden Associations with Chronic Diseases.</title>
        <authorList>
            <person name="Tisza M.J."/>
            <person name="Buck C.B."/>
        </authorList>
    </citation>
    <scope>NUCLEOTIDE SEQUENCE</scope>
    <source>
        <strain evidence="4">CtpoI7</strain>
    </source>
</reference>
<dbReference type="InterPro" id="IPR041352">
    <property type="entry name" value="Mtd_N"/>
</dbReference>
<evidence type="ECO:0000256" key="1">
    <source>
        <dbReference type="SAM" id="MobiDB-lite"/>
    </source>
</evidence>
<accession>A0A8S5PBJ6</accession>
<dbReference type="PANTHER" id="PTHR24023:SF1082">
    <property type="entry name" value="COLLAGEN TRIPLE HELIX REPEAT"/>
    <property type="match status" value="1"/>
</dbReference>
<feature type="region of interest" description="Disordered" evidence="1">
    <location>
        <begin position="54"/>
        <end position="138"/>
    </location>
</feature>
<dbReference type="GO" id="GO:0005615">
    <property type="term" value="C:extracellular space"/>
    <property type="evidence" value="ECO:0007669"/>
    <property type="project" value="TreeGrafter"/>
</dbReference>
<dbReference type="Gene3D" id="1.20.5.320">
    <property type="entry name" value="6-Phosphogluconate Dehydrogenase, domain 3"/>
    <property type="match status" value="1"/>
</dbReference>
<evidence type="ECO:0000313" key="4">
    <source>
        <dbReference type="EMBL" id="DAE03588.1"/>
    </source>
</evidence>
<sequence>MAETISAIVQFKRMTRAQWATSQYVPKEGEMVHESDTGFVKVGDGTHRFPDLRYLTGPQGERGIQGVQGPPGRDGVVTFENLSQAQRNSLKGDRGEQGPPGPQGAPGPRGADGARGATGERGTIGPAGPAGPTGERGHSLTANVRIEGNYRNGVNSQLNVIADVYYDGTRLTSGYIVDFYYRGFGNDSWTSQLNQQPDSNGKFAQWSTAQRRGGYLEVYIVVTYQGIKAAANTRLDNVQDGARGATGERGEQGPPGPAGQPGQNIINQKTGQPMKYWFGSKAEFDAISNKDAGTIYDYF</sequence>
<dbReference type="Pfam" id="PF18454">
    <property type="entry name" value="Mtd_N"/>
    <property type="match status" value="1"/>
</dbReference>
<dbReference type="Pfam" id="PF24243">
    <property type="entry name" value="Phage_tail_C"/>
    <property type="match status" value="1"/>
</dbReference>
<dbReference type="GO" id="GO:0031012">
    <property type="term" value="C:extracellular matrix"/>
    <property type="evidence" value="ECO:0007669"/>
    <property type="project" value="TreeGrafter"/>
</dbReference>
<dbReference type="InterPro" id="IPR056923">
    <property type="entry name" value="Minor_tail_gp31_C"/>
</dbReference>
<name>A0A8S5PBJ6_9CAUD</name>
<dbReference type="PANTHER" id="PTHR24023">
    <property type="entry name" value="COLLAGEN ALPHA"/>
    <property type="match status" value="1"/>
</dbReference>
<organism evidence="4">
    <name type="scientific">Siphoviridae sp. ctpoI7</name>
    <dbReference type="NCBI Taxonomy" id="2825678"/>
    <lineage>
        <taxon>Viruses</taxon>
        <taxon>Duplodnaviria</taxon>
        <taxon>Heunggongvirae</taxon>
        <taxon>Uroviricota</taxon>
        <taxon>Caudoviricetes</taxon>
    </lineage>
</organism>